<evidence type="ECO:0000256" key="1">
    <source>
        <dbReference type="SAM" id="Phobius"/>
    </source>
</evidence>
<proteinExistence type="predicted"/>
<evidence type="ECO:0000313" key="2">
    <source>
        <dbReference type="EMBL" id="EKW98844.1"/>
    </source>
</evidence>
<keyword evidence="3" id="KW-1185">Reference proteome</keyword>
<gene>
    <name evidence="2" type="ORF">D271_04865</name>
</gene>
<feature type="transmembrane region" description="Helical" evidence="1">
    <location>
        <begin position="208"/>
        <end position="229"/>
    </location>
</feature>
<feature type="transmembrane region" description="Helical" evidence="1">
    <location>
        <begin position="268"/>
        <end position="286"/>
    </location>
</feature>
<keyword evidence="1" id="KW-0812">Transmembrane</keyword>
<dbReference type="EMBL" id="ANAG01000014">
    <property type="protein sequence ID" value="EKW98844.1"/>
    <property type="molecule type" value="Genomic_DNA"/>
</dbReference>
<dbReference type="AlphaFoldDB" id="M5J7M4"/>
<comment type="caution">
    <text evidence="2">The sequence shown here is derived from an EMBL/GenBank/DDBJ whole genome shotgun (WGS) entry which is preliminary data.</text>
</comment>
<evidence type="ECO:0000313" key="3">
    <source>
        <dbReference type="Proteomes" id="UP000011912"/>
    </source>
</evidence>
<dbReference type="RefSeq" id="WP_009553880.1">
    <property type="nucleotide sequence ID" value="NZ_ANAG01000014.1"/>
</dbReference>
<feature type="transmembrane region" description="Helical" evidence="1">
    <location>
        <begin position="24"/>
        <end position="42"/>
    </location>
</feature>
<dbReference type="PATRIC" id="fig|1227363.6.peg.950"/>
<accession>M5J7M4</accession>
<dbReference type="Proteomes" id="UP000011912">
    <property type="component" value="Unassembled WGS sequence"/>
</dbReference>
<feature type="transmembrane region" description="Helical" evidence="1">
    <location>
        <begin position="183"/>
        <end position="202"/>
    </location>
</feature>
<sequence>MAELDLPLRRHQASAQPPVKRSSWYGMGAFIAGILLLIGILLKTTIASPQFFARTIMSDQAVLEIQQGLNRSFTNRAIFYSLSPDLTRDLLTTAQIRTDLKQGITNLYAGKKDFVPIEQITDQITKNFDQRLASAGNQQSEEIDAAFKRALVSDLQQLADNRMKGLGFDKLVPYLQTIQQATMVLLISGSVGLFIMGIITLWRTRSLLWLAYYWGWAGLVSGGLSWGSYSLLHDHLMALNLTPNTGVAATIVADLVPNFLDQWQILNYLWLGISMVLLLVGLIHLVRNKRRKK</sequence>
<dbReference type="STRING" id="1227363.D271_04865"/>
<name>M5J7M4_9LACO</name>
<organism evidence="2 3">
    <name type="scientific">Ligilactobacillus saerimneri 30a</name>
    <dbReference type="NCBI Taxonomy" id="1227363"/>
    <lineage>
        <taxon>Bacteria</taxon>
        <taxon>Bacillati</taxon>
        <taxon>Bacillota</taxon>
        <taxon>Bacilli</taxon>
        <taxon>Lactobacillales</taxon>
        <taxon>Lactobacillaceae</taxon>
        <taxon>Ligilactobacillus</taxon>
    </lineage>
</organism>
<reference evidence="2 3" key="1">
    <citation type="journal article" date="2013" name="Genome Announc.">
        <title>Genome Sequence of Lactobacillus saerimneri 30a (Formerly Lactobacillus sp. Strain 30a), a Reference Lactic Acid Bacterium Strain Producing Biogenic Amines.</title>
        <authorList>
            <person name="Romano A."/>
            <person name="Trip H."/>
            <person name="Campbell-Sills H."/>
            <person name="Bouchez O."/>
            <person name="Sherman D."/>
            <person name="Lolkema J.S."/>
            <person name="Lucas P.M."/>
        </authorList>
    </citation>
    <scope>NUCLEOTIDE SEQUENCE [LARGE SCALE GENOMIC DNA]</scope>
    <source>
        <strain evidence="2 3">30a</strain>
    </source>
</reference>
<protein>
    <submittedName>
        <fullName evidence="2">Uncharacterized protein</fullName>
    </submittedName>
</protein>
<keyword evidence="1" id="KW-0472">Membrane</keyword>
<keyword evidence="1" id="KW-1133">Transmembrane helix</keyword>